<comment type="caution">
    <text evidence="1">The sequence shown here is derived from an EMBL/GenBank/DDBJ whole genome shotgun (WGS) entry which is preliminary data.</text>
</comment>
<proteinExistence type="predicted"/>
<protein>
    <submittedName>
        <fullName evidence="1">Uncharacterized protein</fullName>
    </submittedName>
</protein>
<dbReference type="AlphaFoldDB" id="A0A8X6IQC0"/>
<name>A0A8X6IQC0_NEPPI</name>
<reference evidence="1" key="1">
    <citation type="submission" date="2020-08" db="EMBL/GenBank/DDBJ databases">
        <title>Multicomponent nature underlies the extraordinary mechanical properties of spider dragline silk.</title>
        <authorList>
            <person name="Kono N."/>
            <person name="Nakamura H."/>
            <person name="Mori M."/>
            <person name="Yoshida Y."/>
            <person name="Ohtoshi R."/>
            <person name="Malay A.D."/>
            <person name="Moran D.A.P."/>
            <person name="Tomita M."/>
            <person name="Numata K."/>
            <person name="Arakawa K."/>
        </authorList>
    </citation>
    <scope>NUCLEOTIDE SEQUENCE</scope>
</reference>
<dbReference type="EMBL" id="BMAW01046309">
    <property type="protein sequence ID" value="GFS54690.1"/>
    <property type="molecule type" value="Genomic_DNA"/>
</dbReference>
<accession>A0A8X6IQC0</accession>
<dbReference type="Proteomes" id="UP000887013">
    <property type="component" value="Unassembled WGS sequence"/>
</dbReference>
<gene>
    <name evidence="1" type="ORF">NPIL_63861</name>
</gene>
<organism evidence="1 2">
    <name type="scientific">Nephila pilipes</name>
    <name type="common">Giant wood spider</name>
    <name type="synonym">Nephila maculata</name>
    <dbReference type="NCBI Taxonomy" id="299642"/>
    <lineage>
        <taxon>Eukaryota</taxon>
        <taxon>Metazoa</taxon>
        <taxon>Ecdysozoa</taxon>
        <taxon>Arthropoda</taxon>
        <taxon>Chelicerata</taxon>
        <taxon>Arachnida</taxon>
        <taxon>Araneae</taxon>
        <taxon>Araneomorphae</taxon>
        <taxon>Entelegynae</taxon>
        <taxon>Araneoidea</taxon>
        <taxon>Nephilidae</taxon>
        <taxon>Nephila</taxon>
    </lineage>
</organism>
<sequence length="128" mass="14213">MNGLLPPRQSRGLLGWWVLRLRPGFKERWFMGAAINLSGSRIFSWMVGGGKGFVPRRTVTGGLLLLCQVRMQIVSPDRRVTSLDLPGLEFRQSGTNKECFPGYKGVNGRRLTILACYDSCCALYDGAS</sequence>
<evidence type="ECO:0000313" key="2">
    <source>
        <dbReference type="Proteomes" id="UP000887013"/>
    </source>
</evidence>
<evidence type="ECO:0000313" key="1">
    <source>
        <dbReference type="EMBL" id="GFS54690.1"/>
    </source>
</evidence>
<keyword evidence="2" id="KW-1185">Reference proteome</keyword>